<keyword evidence="6 7" id="KW-0456">Lyase</keyword>
<dbReference type="PANTHER" id="PTHR21272">
    <property type="entry name" value="CATABOLIC 3-DEHYDROQUINASE"/>
    <property type="match status" value="1"/>
</dbReference>
<comment type="caution">
    <text evidence="8">The sequence shown here is derived from an EMBL/GenBank/DDBJ whole genome shotgun (WGS) entry which is preliminary data.</text>
</comment>
<name>A0ABW4W2P8_9BACI</name>
<dbReference type="EC" id="4.2.1.10" evidence="5 7"/>
<dbReference type="Proteomes" id="UP001597383">
    <property type="component" value="Unassembled WGS sequence"/>
</dbReference>
<protein>
    <recommendedName>
        <fullName evidence="5 7">3-dehydroquinate dehydratase</fullName>
        <shortName evidence="7">3-dehydroquinase</shortName>
        <ecNumber evidence="5 7">4.2.1.10</ecNumber>
    </recommendedName>
    <alternativeName>
        <fullName evidence="7">Type II DHQase</fullName>
    </alternativeName>
</protein>
<dbReference type="NCBIfam" id="TIGR01088">
    <property type="entry name" value="aroQ"/>
    <property type="match status" value="1"/>
</dbReference>
<feature type="binding site" evidence="7">
    <location>
        <position position="74"/>
    </location>
    <ligand>
        <name>substrate</name>
    </ligand>
</feature>
<evidence type="ECO:0000256" key="2">
    <source>
        <dbReference type="ARBA" id="ARBA00004902"/>
    </source>
</evidence>
<keyword evidence="7" id="KW-0057">Aromatic amino acid biosynthesis</keyword>
<feature type="site" description="Transition state stabilizer" evidence="7">
    <location>
        <position position="18"/>
    </location>
</feature>
<feature type="active site" description="Proton acceptor" evidence="7">
    <location>
        <position position="23"/>
    </location>
</feature>
<evidence type="ECO:0000313" key="9">
    <source>
        <dbReference type="Proteomes" id="UP001597383"/>
    </source>
</evidence>
<evidence type="ECO:0000256" key="6">
    <source>
        <dbReference type="ARBA" id="ARBA00023239"/>
    </source>
</evidence>
<organism evidence="8 9">
    <name type="scientific">Ornithinibacillus salinisoli</name>
    <dbReference type="NCBI Taxonomy" id="1848459"/>
    <lineage>
        <taxon>Bacteria</taxon>
        <taxon>Bacillati</taxon>
        <taxon>Bacillota</taxon>
        <taxon>Bacilli</taxon>
        <taxon>Bacillales</taxon>
        <taxon>Bacillaceae</taxon>
        <taxon>Ornithinibacillus</taxon>
    </lineage>
</organism>
<comment type="pathway">
    <text evidence="2 7">Metabolic intermediate biosynthesis; chorismate biosynthesis; chorismate from D-erythrose 4-phosphate and phosphoenolpyruvate: step 3/7.</text>
</comment>
<dbReference type="SUPFAM" id="SSF52304">
    <property type="entry name" value="Type II 3-dehydroquinate dehydratase"/>
    <property type="match status" value="1"/>
</dbReference>
<sequence length="150" mass="16630">MKRLLLLNGPNINILGKRENEVYGDFTLLDIETEISELVEANGYKLDSKQSNHEGELVDIIQEAEGEYEGIIFNPAAYTHTSIALHDAIKAISTPVVEVHISNIHSRESFRHKSLLAGVCYGQIVGFGKQSYRLAALALLPEQLNASIIR</sequence>
<feature type="binding site" evidence="7">
    <location>
        <position position="80"/>
    </location>
    <ligand>
        <name>substrate</name>
    </ligand>
</feature>
<comment type="similarity">
    <text evidence="3 7">Belongs to the type-II 3-dehydroquinase family.</text>
</comment>
<evidence type="ECO:0000256" key="3">
    <source>
        <dbReference type="ARBA" id="ARBA00011037"/>
    </source>
</evidence>
<reference evidence="9" key="1">
    <citation type="journal article" date="2019" name="Int. J. Syst. Evol. Microbiol.">
        <title>The Global Catalogue of Microorganisms (GCM) 10K type strain sequencing project: providing services to taxonomists for standard genome sequencing and annotation.</title>
        <authorList>
            <consortium name="The Broad Institute Genomics Platform"/>
            <consortium name="The Broad Institute Genome Sequencing Center for Infectious Disease"/>
            <person name="Wu L."/>
            <person name="Ma J."/>
        </authorList>
    </citation>
    <scope>NUCLEOTIDE SEQUENCE [LARGE SCALE GENOMIC DNA]</scope>
    <source>
        <strain evidence="9">R28</strain>
    </source>
</reference>
<dbReference type="PROSITE" id="PS01029">
    <property type="entry name" value="DEHYDROQUINASE_II"/>
    <property type="match status" value="1"/>
</dbReference>
<dbReference type="PANTHER" id="PTHR21272:SF3">
    <property type="entry name" value="CATABOLIC 3-DEHYDROQUINASE"/>
    <property type="match status" value="1"/>
</dbReference>
<feature type="active site" description="Proton donor" evidence="7">
    <location>
        <position position="100"/>
    </location>
</feature>
<evidence type="ECO:0000256" key="5">
    <source>
        <dbReference type="ARBA" id="ARBA00012060"/>
    </source>
</evidence>
<dbReference type="InterPro" id="IPR036441">
    <property type="entry name" value="DHquinase_II_sf"/>
</dbReference>
<dbReference type="NCBIfam" id="NF003805">
    <property type="entry name" value="PRK05395.1-2"/>
    <property type="match status" value="1"/>
</dbReference>
<comment type="catalytic activity">
    <reaction evidence="1 7">
        <text>3-dehydroquinate = 3-dehydroshikimate + H2O</text>
        <dbReference type="Rhea" id="RHEA:21096"/>
        <dbReference type="ChEBI" id="CHEBI:15377"/>
        <dbReference type="ChEBI" id="CHEBI:16630"/>
        <dbReference type="ChEBI" id="CHEBI:32364"/>
        <dbReference type="EC" id="4.2.1.10"/>
    </reaction>
</comment>
<keyword evidence="9" id="KW-1185">Reference proteome</keyword>
<feature type="binding site" evidence="7">
    <location>
        <begin position="101"/>
        <end position="102"/>
    </location>
    <ligand>
        <name>substrate</name>
    </ligand>
</feature>
<dbReference type="NCBIfam" id="NF003807">
    <property type="entry name" value="PRK05395.1-4"/>
    <property type="match status" value="1"/>
</dbReference>
<dbReference type="PIRSF" id="PIRSF001399">
    <property type="entry name" value="DHquinase_II"/>
    <property type="match status" value="1"/>
</dbReference>
<comment type="function">
    <text evidence="7">Catalyzes a trans-dehydration via an enolate intermediate.</text>
</comment>
<dbReference type="InterPro" id="IPR018509">
    <property type="entry name" value="DHquinase_II_CS"/>
</dbReference>
<feature type="binding site" evidence="7">
    <location>
        <position position="111"/>
    </location>
    <ligand>
        <name>substrate</name>
    </ligand>
</feature>
<evidence type="ECO:0000256" key="4">
    <source>
        <dbReference type="ARBA" id="ARBA00011193"/>
    </source>
</evidence>
<evidence type="ECO:0000313" key="8">
    <source>
        <dbReference type="EMBL" id="MFD2045979.1"/>
    </source>
</evidence>
<dbReference type="InterPro" id="IPR001874">
    <property type="entry name" value="DHquinase_II"/>
</dbReference>
<dbReference type="Pfam" id="PF01220">
    <property type="entry name" value="DHquinase_II"/>
    <property type="match status" value="1"/>
</dbReference>
<proteinExistence type="inferred from homology"/>
<dbReference type="CDD" id="cd00466">
    <property type="entry name" value="DHQase_II"/>
    <property type="match status" value="1"/>
</dbReference>
<dbReference type="RefSeq" id="WP_377557084.1">
    <property type="nucleotide sequence ID" value="NZ_JBHUHQ010000021.1"/>
</dbReference>
<dbReference type="Gene3D" id="3.40.50.9100">
    <property type="entry name" value="Dehydroquinase, class II"/>
    <property type="match status" value="1"/>
</dbReference>
<keyword evidence="7" id="KW-0028">Amino-acid biosynthesis</keyword>
<feature type="binding site" evidence="7">
    <location>
        <position position="87"/>
    </location>
    <ligand>
        <name>substrate</name>
    </ligand>
</feature>
<gene>
    <name evidence="7 8" type="primary">aroQ</name>
    <name evidence="8" type="ORF">ACFSJF_17005</name>
</gene>
<accession>A0ABW4W2P8</accession>
<dbReference type="EMBL" id="JBHUHQ010000021">
    <property type="protein sequence ID" value="MFD2045979.1"/>
    <property type="molecule type" value="Genomic_DNA"/>
</dbReference>
<dbReference type="GO" id="GO:0003855">
    <property type="term" value="F:3-dehydroquinate dehydratase activity"/>
    <property type="evidence" value="ECO:0007669"/>
    <property type="project" value="UniProtKB-EC"/>
</dbReference>
<dbReference type="NCBIfam" id="NF003806">
    <property type="entry name" value="PRK05395.1-3"/>
    <property type="match status" value="1"/>
</dbReference>
<dbReference type="HAMAP" id="MF_00169">
    <property type="entry name" value="AroQ"/>
    <property type="match status" value="1"/>
</dbReference>
<evidence type="ECO:0000256" key="1">
    <source>
        <dbReference type="ARBA" id="ARBA00001864"/>
    </source>
</evidence>
<comment type="subunit">
    <text evidence="4 7">Homododecamer.</text>
</comment>
<evidence type="ECO:0000256" key="7">
    <source>
        <dbReference type="HAMAP-Rule" id="MF_00169"/>
    </source>
</evidence>